<dbReference type="Pfam" id="PF00874">
    <property type="entry name" value="PRD"/>
    <property type="match status" value="2"/>
</dbReference>
<dbReference type="InterPro" id="IPR001550">
    <property type="entry name" value="Transcrpt_antitermin_CS"/>
</dbReference>
<dbReference type="InterPro" id="IPR036650">
    <property type="entry name" value="CAT_RNA-bd_dom_sf"/>
</dbReference>
<feature type="domain" description="PRD" evidence="7">
    <location>
        <begin position="177"/>
        <end position="287"/>
    </location>
</feature>
<keyword evidence="5" id="KW-0804">Transcription</keyword>
<accession>B0MGF2</accession>
<dbReference type="InterPro" id="IPR004341">
    <property type="entry name" value="CAT_RNA-bd_dom"/>
</dbReference>
<keyword evidence="2" id="KW-0694">RNA-binding</keyword>
<dbReference type="SUPFAM" id="SSF63520">
    <property type="entry name" value="PTS-regulatory domain, PRD"/>
    <property type="match status" value="2"/>
</dbReference>
<dbReference type="Gene3D" id="1.10.1790.10">
    <property type="entry name" value="PRD domain"/>
    <property type="match status" value="2"/>
</dbReference>
<evidence type="ECO:0000256" key="6">
    <source>
        <dbReference type="ARBA" id="ARBA00038510"/>
    </source>
</evidence>
<evidence type="ECO:0000256" key="4">
    <source>
        <dbReference type="ARBA" id="ARBA00023159"/>
    </source>
</evidence>
<keyword evidence="4" id="KW-0010">Activator</keyword>
<comment type="similarity">
    <text evidence="6">Belongs to the transcriptional antiterminator BglG family.</text>
</comment>
<dbReference type="InterPro" id="IPR050661">
    <property type="entry name" value="BglG_antiterminators"/>
</dbReference>
<evidence type="ECO:0000256" key="3">
    <source>
        <dbReference type="ARBA" id="ARBA00023015"/>
    </source>
</evidence>
<keyword evidence="1" id="KW-0677">Repeat</keyword>
<proteinExistence type="inferred from homology"/>
<dbReference type="AlphaFoldDB" id="B0MGF2"/>
<dbReference type="GO" id="GO:0045893">
    <property type="term" value="P:positive regulation of DNA-templated transcription"/>
    <property type="evidence" value="ECO:0007669"/>
    <property type="project" value="InterPro"/>
</dbReference>
<reference evidence="8" key="2">
    <citation type="submission" date="2013-11" db="EMBL/GenBank/DDBJ databases">
        <title>Draft genome sequence of Anaerostipes caccae (DSM 14662).</title>
        <authorList>
            <person name="Sudarsanam P."/>
            <person name="Ley R."/>
            <person name="Guruge J."/>
            <person name="Turnbaugh P.J."/>
            <person name="Mahowald M."/>
            <person name="Liep D."/>
            <person name="Gordon J."/>
        </authorList>
    </citation>
    <scope>NUCLEOTIDE SEQUENCE</scope>
    <source>
        <strain evidence="8">DSM 14662</strain>
    </source>
</reference>
<feature type="domain" description="PRD" evidence="7">
    <location>
        <begin position="72"/>
        <end position="176"/>
    </location>
</feature>
<keyword evidence="9" id="KW-1185">Reference proteome</keyword>
<dbReference type="EMBL" id="ABAX03000017">
    <property type="protein sequence ID" value="EDR96793.1"/>
    <property type="molecule type" value="Genomic_DNA"/>
</dbReference>
<evidence type="ECO:0000313" key="8">
    <source>
        <dbReference type="EMBL" id="EDR96793.1"/>
    </source>
</evidence>
<dbReference type="PANTHER" id="PTHR30185">
    <property type="entry name" value="CRYPTIC BETA-GLUCOSIDE BGL OPERON ANTITERMINATOR"/>
    <property type="match status" value="1"/>
</dbReference>
<dbReference type="GO" id="GO:0003723">
    <property type="term" value="F:RNA binding"/>
    <property type="evidence" value="ECO:0007669"/>
    <property type="project" value="UniProtKB-KW"/>
</dbReference>
<dbReference type="HOGENOM" id="CLU_078802_0_0_9"/>
<gene>
    <name evidence="8" type="primary">licT</name>
    <name evidence="8" type="ORF">ANACAC_02663</name>
</gene>
<dbReference type="PROSITE" id="PS51372">
    <property type="entry name" value="PRD_2"/>
    <property type="match status" value="2"/>
</dbReference>
<comment type="caution">
    <text evidence="8">The sequence shown here is derived from an EMBL/GenBank/DDBJ whole genome shotgun (WGS) entry which is preliminary data.</text>
</comment>
<dbReference type="eggNOG" id="COG3711">
    <property type="taxonomic scope" value="Bacteria"/>
</dbReference>
<dbReference type="PROSITE" id="PS00654">
    <property type="entry name" value="PRD_1"/>
    <property type="match status" value="1"/>
</dbReference>
<dbReference type="Gene3D" id="2.30.24.10">
    <property type="entry name" value="CAT RNA-binding domain"/>
    <property type="match status" value="1"/>
</dbReference>
<dbReference type="Proteomes" id="UP000004935">
    <property type="component" value="Unassembled WGS sequence"/>
</dbReference>
<evidence type="ECO:0000256" key="1">
    <source>
        <dbReference type="ARBA" id="ARBA00022737"/>
    </source>
</evidence>
<evidence type="ECO:0000256" key="5">
    <source>
        <dbReference type="ARBA" id="ARBA00023163"/>
    </source>
</evidence>
<name>B0MGF2_ANACD</name>
<dbReference type="InterPro" id="IPR011608">
    <property type="entry name" value="PRD"/>
</dbReference>
<evidence type="ECO:0000259" key="7">
    <source>
        <dbReference type="PROSITE" id="PS51372"/>
    </source>
</evidence>
<dbReference type="SMART" id="SM01061">
    <property type="entry name" value="CAT_RBD"/>
    <property type="match status" value="1"/>
</dbReference>
<dbReference type="InterPro" id="IPR036634">
    <property type="entry name" value="PRD_sf"/>
</dbReference>
<dbReference type="Pfam" id="PF03123">
    <property type="entry name" value="CAT_RBD"/>
    <property type="match status" value="1"/>
</dbReference>
<sequence length="291" mass="33654">MFMRRGIMKITKVINNNVVSSTDEAGNEVILMGTGLGFKGKEGKVVDESKIQKIFHLEDAGVSQRFKELITDLPMELLNTCSNIIMYAKGILDTKLNENIYITLTDHINFALQRMEQDMMYPNPLSREVKTFYDLEYKIGEYALGIVEKDLGVRLPKDEAVSIALHVVSAEYDTKVRDTVQITTFIKNVIDKVKDYFQMELTETSLNYERFITHLKFLSRKVMSGGGMDEIEPELRKMISAMYPDEYQCSREIAEYIKKEYRREMSEGEIVYLTMHIERIKSSNQTKNISK</sequence>
<dbReference type="PANTHER" id="PTHR30185:SF15">
    <property type="entry name" value="CRYPTIC BETA-GLUCOSIDE BGL OPERON ANTITERMINATOR"/>
    <property type="match status" value="1"/>
</dbReference>
<evidence type="ECO:0000256" key="2">
    <source>
        <dbReference type="ARBA" id="ARBA00022884"/>
    </source>
</evidence>
<protein>
    <submittedName>
        <fullName evidence="8">Transcription antiterminator LicT</fullName>
    </submittedName>
</protein>
<reference evidence="8" key="1">
    <citation type="submission" date="2007-11" db="EMBL/GenBank/DDBJ databases">
        <authorList>
            <person name="Fulton L."/>
            <person name="Clifton S."/>
            <person name="Fulton B."/>
            <person name="Xu J."/>
            <person name="Minx P."/>
            <person name="Pepin K.H."/>
            <person name="Johnson M."/>
            <person name="Thiruvilangam P."/>
            <person name="Bhonagiri V."/>
            <person name="Nash W.E."/>
            <person name="Mardis E.R."/>
            <person name="Wilson R.K."/>
        </authorList>
    </citation>
    <scope>NUCLEOTIDE SEQUENCE [LARGE SCALE GENOMIC DNA]</scope>
    <source>
        <strain evidence="8">DSM 14662</strain>
    </source>
</reference>
<keyword evidence="3" id="KW-0805">Transcription regulation</keyword>
<dbReference type="STRING" id="411490.ANACAC_02663"/>
<organism evidence="8 9">
    <name type="scientific">Anaerostipes caccae (strain DSM 14662 / CCUG 47493 / JCM 13470 / NCIMB 13811 / L1-92)</name>
    <dbReference type="NCBI Taxonomy" id="411490"/>
    <lineage>
        <taxon>Bacteria</taxon>
        <taxon>Bacillati</taxon>
        <taxon>Bacillota</taxon>
        <taxon>Clostridia</taxon>
        <taxon>Lachnospirales</taxon>
        <taxon>Lachnospiraceae</taxon>
        <taxon>Anaerostipes</taxon>
    </lineage>
</organism>
<dbReference type="SUPFAM" id="SSF50151">
    <property type="entry name" value="SacY-like RNA-binding domain"/>
    <property type="match status" value="1"/>
</dbReference>
<dbReference type="NCBIfam" id="NF046042">
    <property type="entry name" value="LicT"/>
    <property type="match status" value="1"/>
</dbReference>
<evidence type="ECO:0000313" key="9">
    <source>
        <dbReference type="Proteomes" id="UP000004935"/>
    </source>
</evidence>